<accession>S0FU85</accession>
<dbReference type="Proteomes" id="UP000014216">
    <property type="component" value="Unassembled WGS sequence"/>
</dbReference>
<sequence>MADQLKKKDRAPMTLKQSLIQNHDKLLKKWFQATINTYPPQSARILGKDVDRFDNPVGAVTRETLEDVLHLLASDYTSDTLEKALDPVIRIRAVQAFSAAEAVSFIFFLKQIGETVMDSAHTREFDRMVDQVVLAGFNRLMKCREDIFLLKATESKRRIHAAFERAGLVKELKEEDLLGSKKS</sequence>
<feature type="domain" description="RsbT co-antagonist protein RsbRD N-terminal" evidence="1">
    <location>
        <begin position="25"/>
        <end position="146"/>
    </location>
</feature>
<evidence type="ECO:0000313" key="2">
    <source>
        <dbReference type="EMBL" id="EMS78648.1"/>
    </source>
</evidence>
<dbReference type="EMBL" id="APJX01000007">
    <property type="protein sequence ID" value="EMS78648.1"/>
    <property type="molecule type" value="Genomic_DNA"/>
</dbReference>
<dbReference type="AlphaFoldDB" id="S0FU85"/>
<dbReference type="RefSeq" id="WP_006967115.1">
    <property type="nucleotide sequence ID" value="NZ_APJX01000007.1"/>
</dbReference>
<reference evidence="2 3" key="1">
    <citation type="journal article" date="2013" name="Genome Announc.">
        <title>Draft Genome Sequence of Desulfotignum phosphitoxidans DSM 13687 Strain FiPS-3.</title>
        <authorList>
            <person name="Poehlein A."/>
            <person name="Daniel R."/>
            <person name="Simeonova D.D."/>
        </authorList>
    </citation>
    <scope>NUCLEOTIDE SEQUENCE [LARGE SCALE GENOMIC DNA]</scope>
    <source>
        <strain evidence="2 3">DSM 13687</strain>
    </source>
</reference>
<evidence type="ECO:0000313" key="3">
    <source>
        <dbReference type="Proteomes" id="UP000014216"/>
    </source>
</evidence>
<protein>
    <recommendedName>
        <fullName evidence="1">RsbT co-antagonist protein RsbRD N-terminal domain-containing protein</fullName>
    </recommendedName>
</protein>
<keyword evidence="3" id="KW-1185">Reference proteome</keyword>
<name>S0FU85_9BACT</name>
<dbReference type="InterPro" id="IPR025751">
    <property type="entry name" value="RsbRD_N_dom"/>
</dbReference>
<evidence type="ECO:0000259" key="1">
    <source>
        <dbReference type="Pfam" id="PF14361"/>
    </source>
</evidence>
<gene>
    <name evidence="2" type="ORF">Dpo_7c01220</name>
</gene>
<comment type="caution">
    <text evidence="2">The sequence shown here is derived from an EMBL/GenBank/DDBJ whole genome shotgun (WGS) entry which is preliminary data.</text>
</comment>
<proteinExistence type="predicted"/>
<organism evidence="2 3">
    <name type="scientific">Desulfotignum phosphitoxidans DSM 13687</name>
    <dbReference type="NCBI Taxonomy" id="1286635"/>
    <lineage>
        <taxon>Bacteria</taxon>
        <taxon>Pseudomonadati</taxon>
        <taxon>Thermodesulfobacteriota</taxon>
        <taxon>Desulfobacteria</taxon>
        <taxon>Desulfobacterales</taxon>
        <taxon>Desulfobacteraceae</taxon>
        <taxon>Desulfotignum</taxon>
    </lineage>
</organism>
<dbReference type="Pfam" id="PF14361">
    <property type="entry name" value="RsbRD_N"/>
    <property type="match status" value="1"/>
</dbReference>